<gene>
    <name evidence="2" type="ORF">ACFFP0_17845</name>
</gene>
<keyword evidence="3" id="KW-1185">Reference proteome</keyword>
<comment type="caution">
    <text evidence="2">The sequence shown here is derived from an EMBL/GenBank/DDBJ whole genome shotgun (WGS) entry which is preliminary data.</text>
</comment>
<evidence type="ECO:0000313" key="3">
    <source>
        <dbReference type="Proteomes" id="UP001589692"/>
    </source>
</evidence>
<protein>
    <submittedName>
        <fullName evidence="2">Transposase</fullName>
    </submittedName>
</protein>
<dbReference type="SUPFAM" id="SSF46689">
    <property type="entry name" value="Homeodomain-like"/>
    <property type="match status" value="1"/>
</dbReference>
<evidence type="ECO:0000313" key="2">
    <source>
        <dbReference type="EMBL" id="MFB9950719.1"/>
    </source>
</evidence>
<dbReference type="EMBL" id="JBHMAA010000019">
    <property type="protein sequence ID" value="MFB9950719.1"/>
    <property type="molecule type" value="Genomic_DNA"/>
</dbReference>
<dbReference type="Proteomes" id="UP001589692">
    <property type="component" value="Unassembled WGS sequence"/>
</dbReference>
<reference evidence="2 3" key="1">
    <citation type="submission" date="2024-09" db="EMBL/GenBank/DDBJ databases">
        <authorList>
            <person name="Sun Q."/>
            <person name="Mori K."/>
        </authorList>
    </citation>
    <scope>NUCLEOTIDE SEQUENCE [LARGE SCALE GENOMIC DNA]</scope>
    <source>
        <strain evidence="2 3">TBRC 4938</strain>
    </source>
</reference>
<accession>A0ABV6AJC4</accession>
<evidence type="ECO:0000256" key="1">
    <source>
        <dbReference type="SAM" id="MobiDB-lite"/>
    </source>
</evidence>
<sequence length="140" mass="15762">MKSRGLYRRHSTPFKLQLCQDIRNGVIGRRDAQRTYGVSANLIQLWLTQFHRGELNDEEAEASVIAEYEAQIAALERKVGQLTMELDLVKKTPRQPIAGGNENSSIVTGPRPAPSDGVQDDRPPEKQLLLPLHSKDFESR</sequence>
<feature type="region of interest" description="Disordered" evidence="1">
    <location>
        <begin position="91"/>
        <end position="140"/>
    </location>
</feature>
<name>A0ABV6AJC4_9HYPH</name>
<dbReference type="RefSeq" id="WP_377263358.1">
    <property type="nucleotide sequence ID" value="NZ_JBHMAA010000019.1"/>
</dbReference>
<organism evidence="2 3">
    <name type="scientific">Rhizobium puerariae</name>
    <dbReference type="NCBI Taxonomy" id="1585791"/>
    <lineage>
        <taxon>Bacteria</taxon>
        <taxon>Pseudomonadati</taxon>
        <taxon>Pseudomonadota</taxon>
        <taxon>Alphaproteobacteria</taxon>
        <taxon>Hyphomicrobiales</taxon>
        <taxon>Rhizobiaceae</taxon>
        <taxon>Rhizobium/Agrobacterium group</taxon>
        <taxon>Rhizobium</taxon>
    </lineage>
</organism>
<proteinExistence type="predicted"/>
<dbReference type="InterPro" id="IPR009057">
    <property type="entry name" value="Homeodomain-like_sf"/>
</dbReference>